<evidence type="ECO:0000256" key="6">
    <source>
        <dbReference type="ARBA" id="ARBA00023315"/>
    </source>
</evidence>
<evidence type="ECO:0000259" key="8">
    <source>
        <dbReference type="SMART" id="SM00563"/>
    </source>
</evidence>
<evidence type="ECO:0000256" key="7">
    <source>
        <dbReference type="RuleBase" id="RU361267"/>
    </source>
</evidence>
<reference evidence="9" key="1">
    <citation type="journal article" date="2022" name="J Environ Chem Eng">
        <title>Biodegradation of petroleum oil using a constructed nonpathogenic and heavy metal-tolerant bacterial consortium isolated from marine sponges.</title>
        <authorList>
            <person name="Dechsakulwatana C."/>
            <person name="Rungsihiranrut A."/>
            <person name="Muangchinda C."/>
            <person name="Ningthoujam R."/>
            <person name="Klankeo P."/>
            <person name="Pinyakong O."/>
        </authorList>
    </citation>
    <scope>NUCLEOTIDE SEQUENCE</scope>
    <source>
        <strain evidence="9">TL01-2</strain>
    </source>
</reference>
<comment type="domain">
    <text evidence="7">The HXXXXD motif is essential for acyltransferase activity and may constitute the binding site for the phosphate moiety of the glycerol-3-phosphate.</text>
</comment>
<dbReference type="PANTHER" id="PTHR10434:SF64">
    <property type="entry name" value="1-ACYL-SN-GLYCEROL-3-PHOSPHATE ACYLTRANSFERASE-RELATED"/>
    <property type="match status" value="1"/>
</dbReference>
<dbReference type="EMBL" id="JAPTGD010000002">
    <property type="protein sequence ID" value="MDU9693597.1"/>
    <property type="molecule type" value="Genomic_DNA"/>
</dbReference>
<keyword evidence="6 7" id="KW-0012">Acyltransferase</keyword>
<keyword evidence="4 7" id="KW-0808">Transferase</keyword>
<evidence type="ECO:0000256" key="2">
    <source>
        <dbReference type="ARBA" id="ARBA00008655"/>
    </source>
</evidence>
<comment type="caution">
    <text evidence="9">The sequence shown here is derived from an EMBL/GenBank/DDBJ whole genome shotgun (WGS) entry which is preliminary data.</text>
</comment>
<dbReference type="GO" id="GO:0003841">
    <property type="term" value="F:1-acylglycerol-3-phosphate O-acyltransferase activity"/>
    <property type="evidence" value="ECO:0007669"/>
    <property type="project" value="UniProtKB-UniRule"/>
</dbReference>
<organism evidence="9 10">
    <name type="scientific">Priestia aryabhattai</name>
    <name type="common">Bacillus aryabhattai</name>
    <dbReference type="NCBI Taxonomy" id="412384"/>
    <lineage>
        <taxon>Bacteria</taxon>
        <taxon>Bacillati</taxon>
        <taxon>Bacillota</taxon>
        <taxon>Bacilli</taxon>
        <taxon>Bacillales</taxon>
        <taxon>Bacillaceae</taxon>
        <taxon>Priestia</taxon>
    </lineage>
</organism>
<reference evidence="9" key="2">
    <citation type="submission" date="2022-12" db="EMBL/GenBank/DDBJ databases">
        <authorList>
            <person name="Dechsakulwatana C."/>
            <person name="Rungsihiranrut A."/>
            <person name="Muangchinda C."/>
            <person name="Ningthoujam R."/>
            <person name="Klankeo P."/>
            <person name="Pinyakong O."/>
        </authorList>
    </citation>
    <scope>NUCLEOTIDE SEQUENCE</scope>
    <source>
        <strain evidence="9">TL01-2</strain>
    </source>
</reference>
<protein>
    <recommendedName>
        <fullName evidence="7">1-acyl-sn-glycerol-3-phosphate acyltransferase</fullName>
        <ecNumber evidence="7">2.3.1.51</ecNumber>
    </recommendedName>
</protein>
<evidence type="ECO:0000313" key="10">
    <source>
        <dbReference type="Proteomes" id="UP001269400"/>
    </source>
</evidence>
<proteinExistence type="inferred from homology"/>
<keyword evidence="3 7" id="KW-0444">Lipid biosynthesis</keyword>
<dbReference type="InterPro" id="IPR004552">
    <property type="entry name" value="AGP_acyltrans"/>
</dbReference>
<dbReference type="Proteomes" id="UP001269400">
    <property type="component" value="Unassembled WGS sequence"/>
</dbReference>
<dbReference type="Pfam" id="PF01553">
    <property type="entry name" value="Acyltransferase"/>
    <property type="match status" value="1"/>
</dbReference>
<evidence type="ECO:0000313" key="9">
    <source>
        <dbReference type="EMBL" id="MDU9693597.1"/>
    </source>
</evidence>
<keyword evidence="5 7" id="KW-0443">Lipid metabolism</keyword>
<name>A0AAX6NCS4_PRIAR</name>
<dbReference type="GO" id="GO:0016020">
    <property type="term" value="C:membrane"/>
    <property type="evidence" value="ECO:0007669"/>
    <property type="project" value="InterPro"/>
</dbReference>
<keyword evidence="7" id="KW-0594">Phospholipid biosynthesis</keyword>
<evidence type="ECO:0000256" key="5">
    <source>
        <dbReference type="ARBA" id="ARBA00023098"/>
    </source>
</evidence>
<dbReference type="RefSeq" id="WP_316910822.1">
    <property type="nucleotide sequence ID" value="NZ_JAPTGD010000002.1"/>
</dbReference>
<sequence length="243" mass="27157">MRTLKMYATISINLIKCNNKLTKNALKFHNRGNLLRAYQSIDDTVISFMEKIIKISGARVNATGFDTLDKNEAYLFVCNHQSNFDIPLLYTYSPIKMAFVAKQEMRKIPIMGKLMELRGHIFMNRNNSKEAVKSIQKGIEVLKSGASLAVFPEGSRSKGEAMGSFKPGALRLAIKSGVKVVPVVISGSYNLMEANGGRVKPADVEIKCLDPLNPKDYKDAVKLTEELEILIKNELQQNQSIKE</sequence>
<comment type="similarity">
    <text evidence="2 7">Belongs to the 1-acyl-sn-glycerol-3-phosphate acyltransferase family.</text>
</comment>
<keyword evidence="7" id="KW-1208">Phospholipid metabolism</keyword>
<dbReference type="CDD" id="cd07989">
    <property type="entry name" value="LPLAT_AGPAT-like"/>
    <property type="match status" value="1"/>
</dbReference>
<evidence type="ECO:0000256" key="3">
    <source>
        <dbReference type="ARBA" id="ARBA00022516"/>
    </source>
</evidence>
<dbReference type="InterPro" id="IPR002123">
    <property type="entry name" value="Plipid/glycerol_acylTrfase"/>
</dbReference>
<dbReference type="SUPFAM" id="SSF69593">
    <property type="entry name" value="Glycerol-3-phosphate (1)-acyltransferase"/>
    <property type="match status" value="1"/>
</dbReference>
<dbReference type="NCBIfam" id="TIGR00530">
    <property type="entry name" value="AGP_acyltrn"/>
    <property type="match status" value="1"/>
</dbReference>
<gene>
    <name evidence="9" type="ORF">O0Q50_20685</name>
</gene>
<dbReference type="EC" id="2.3.1.51" evidence="7"/>
<dbReference type="PANTHER" id="PTHR10434">
    <property type="entry name" value="1-ACYL-SN-GLYCEROL-3-PHOSPHATE ACYLTRANSFERASE"/>
    <property type="match status" value="1"/>
</dbReference>
<comment type="catalytic activity">
    <reaction evidence="7">
        <text>a 1-acyl-sn-glycero-3-phosphate + an acyl-CoA = a 1,2-diacyl-sn-glycero-3-phosphate + CoA</text>
        <dbReference type="Rhea" id="RHEA:19709"/>
        <dbReference type="ChEBI" id="CHEBI:57287"/>
        <dbReference type="ChEBI" id="CHEBI:57970"/>
        <dbReference type="ChEBI" id="CHEBI:58342"/>
        <dbReference type="ChEBI" id="CHEBI:58608"/>
        <dbReference type="EC" id="2.3.1.51"/>
    </reaction>
</comment>
<evidence type="ECO:0000256" key="1">
    <source>
        <dbReference type="ARBA" id="ARBA00005189"/>
    </source>
</evidence>
<dbReference type="GO" id="GO:0006654">
    <property type="term" value="P:phosphatidic acid biosynthetic process"/>
    <property type="evidence" value="ECO:0007669"/>
    <property type="project" value="TreeGrafter"/>
</dbReference>
<accession>A0AAX6NCS4</accession>
<dbReference type="AlphaFoldDB" id="A0AAX6NCS4"/>
<evidence type="ECO:0000256" key="4">
    <source>
        <dbReference type="ARBA" id="ARBA00022679"/>
    </source>
</evidence>
<feature type="domain" description="Phospholipid/glycerol acyltransferase" evidence="8">
    <location>
        <begin position="74"/>
        <end position="188"/>
    </location>
</feature>
<dbReference type="SMART" id="SM00563">
    <property type="entry name" value="PlsC"/>
    <property type="match status" value="1"/>
</dbReference>
<comment type="pathway">
    <text evidence="1">Lipid metabolism.</text>
</comment>